<evidence type="ECO:0000256" key="3">
    <source>
        <dbReference type="ARBA" id="ARBA00022840"/>
    </source>
</evidence>
<evidence type="ECO:0000313" key="5">
    <source>
        <dbReference type="EMBL" id="CTQ43946.1"/>
    </source>
</evidence>
<gene>
    <name evidence="5" type="primary">pstB_1</name>
    <name evidence="5" type="ORF">LAL4801_02388</name>
</gene>
<dbReference type="InterPro" id="IPR015854">
    <property type="entry name" value="ABC_transpr_LolD-like"/>
</dbReference>
<evidence type="ECO:0000256" key="1">
    <source>
        <dbReference type="ARBA" id="ARBA00005417"/>
    </source>
</evidence>
<dbReference type="GO" id="GO:0022857">
    <property type="term" value="F:transmembrane transporter activity"/>
    <property type="evidence" value="ECO:0007669"/>
    <property type="project" value="TreeGrafter"/>
</dbReference>
<keyword evidence="5" id="KW-0378">Hydrolase</keyword>
<comment type="similarity">
    <text evidence="1">Belongs to the ABC transporter superfamily.</text>
</comment>
<dbReference type="Proteomes" id="UP000048926">
    <property type="component" value="Unassembled WGS sequence"/>
</dbReference>
<dbReference type="EMBL" id="CXST01000001">
    <property type="protein sequence ID" value="CTQ43946.1"/>
    <property type="molecule type" value="Genomic_DNA"/>
</dbReference>
<keyword evidence="3 5" id="KW-0067">ATP-binding</keyword>
<evidence type="ECO:0000259" key="4">
    <source>
        <dbReference type="PROSITE" id="PS50893"/>
    </source>
</evidence>
<dbReference type="PROSITE" id="PS50893">
    <property type="entry name" value="ABC_TRANSPORTER_2"/>
    <property type="match status" value="1"/>
</dbReference>
<dbReference type="InterPro" id="IPR003439">
    <property type="entry name" value="ABC_transporter-like_ATP-bd"/>
</dbReference>
<organism evidence="5 6">
    <name type="scientific">Roseibium aggregatum</name>
    <dbReference type="NCBI Taxonomy" id="187304"/>
    <lineage>
        <taxon>Bacteria</taxon>
        <taxon>Pseudomonadati</taxon>
        <taxon>Pseudomonadota</taxon>
        <taxon>Alphaproteobacteria</taxon>
        <taxon>Hyphomicrobiales</taxon>
        <taxon>Stappiaceae</taxon>
        <taxon>Roseibium</taxon>
    </lineage>
</organism>
<accession>A0A0M6Y1G3</accession>
<evidence type="ECO:0000256" key="2">
    <source>
        <dbReference type="ARBA" id="ARBA00022741"/>
    </source>
</evidence>
<dbReference type="PROSITE" id="PS00211">
    <property type="entry name" value="ABC_TRANSPORTER_1"/>
    <property type="match status" value="1"/>
</dbReference>
<dbReference type="InterPro" id="IPR027417">
    <property type="entry name" value="P-loop_NTPase"/>
</dbReference>
<dbReference type="EC" id="3.6.3.27" evidence="5"/>
<dbReference type="SUPFAM" id="SSF52540">
    <property type="entry name" value="P-loop containing nucleoside triphosphate hydrolases"/>
    <property type="match status" value="1"/>
</dbReference>
<dbReference type="GO" id="GO:0005886">
    <property type="term" value="C:plasma membrane"/>
    <property type="evidence" value="ECO:0007669"/>
    <property type="project" value="TreeGrafter"/>
</dbReference>
<dbReference type="PANTHER" id="PTHR24220">
    <property type="entry name" value="IMPORT ATP-BINDING PROTEIN"/>
    <property type="match status" value="1"/>
</dbReference>
<dbReference type="Gene3D" id="3.40.50.300">
    <property type="entry name" value="P-loop containing nucleotide triphosphate hydrolases"/>
    <property type="match status" value="1"/>
</dbReference>
<protein>
    <submittedName>
        <fullName evidence="5">Phosphate import ATP-binding protein PstB</fullName>
        <ecNumber evidence="5">3.6.3.27</ecNumber>
    </submittedName>
</protein>
<dbReference type="RefSeq" id="WP_208984237.1">
    <property type="nucleotide sequence ID" value="NZ_CXST01000001.1"/>
</dbReference>
<proteinExistence type="inferred from homology"/>
<keyword evidence="2" id="KW-0547">Nucleotide-binding</keyword>
<sequence>MRDAAFDTPGTASTMSRRSPAVHHPLLDVRSLGFSAGGEKLLHDVDVAIRRGSRTLIMGPNGAGKSLLLRLMHGLLQPQEGAILWEGGRMDATARRAQAMVFQRPVLLRRSVIANLKFALSVRGLRGSERADKVKAALETAGLSHLARRPARVLSGGEQQRLSLVRALACDPELLFLDEPTANLDPASTAAIESLVLEANARGVTVVLVTHDAGQAKRLGEDLVFLQNGTVVETGPVEKVLANPRSEPVRAWREGRLYLGPNTQSLNDYPGRKN</sequence>
<dbReference type="AlphaFoldDB" id="A0A0M6Y1G3"/>
<evidence type="ECO:0000313" key="6">
    <source>
        <dbReference type="Proteomes" id="UP000048926"/>
    </source>
</evidence>
<dbReference type="STRING" id="187304.B0E33_17530"/>
<dbReference type="Pfam" id="PF00005">
    <property type="entry name" value="ABC_tran"/>
    <property type="match status" value="1"/>
</dbReference>
<dbReference type="SMART" id="SM00382">
    <property type="entry name" value="AAA"/>
    <property type="match status" value="1"/>
</dbReference>
<dbReference type="GO" id="GO:0016887">
    <property type="term" value="F:ATP hydrolysis activity"/>
    <property type="evidence" value="ECO:0007669"/>
    <property type="project" value="InterPro"/>
</dbReference>
<dbReference type="InterPro" id="IPR017871">
    <property type="entry name" value="ABC_transporter-like_CS"/>
</dbReference>
<dbReference type="InterPro" id="IPR003593">
    <property type="entry name" value="AAA+_ATPase"/>
</dbReference>
<dbReference type="GO" id="GO:0005524">
    <property type="term" value="F:ATP binding"/>
    <property type="evidence" value="ECO:0007669"/>
    <property type="project" value="UniProtKB-KW"/>
</dbReference>
<reference evidence="6" key="1">
    <citation type="submission" date="2015-07" db="EMBL/GenBank/DDBJ databases">
        <authorList>
            <person name="Rodrigo-Torres Lidia"/>
            <person name="Arahal R.David."/>
        </authorList>
    </citation>
    <scope>NUCLEOTIDE SEQUENCE [LARGE SCALE GENOMIC DNA]</scope>
    <source>
        <strain evidence="6">CECT 4801</strain>
    </source>
</reference>
<name>A0A0M6Y1G3_9HYPH</name>
<keyword evidence="6" id="KW-1185">Reference proteome</keyword>
<feature type="domain" description="ABC transporter" evidence="4">
    <location>
        <begin position="27"/>
        <end position="253"/>
    </location>
</feature>